<dbReference type="EMBL" id="JAULSV010000005">
    <property type="protein sequence ID" value="KAK0643419.1"/>
    <property type="molecule type" value="Genomic_DNA"/>
</dbReference>
<sequence length="279" mass="28784">MSSQRFAPTPSAGHRRSHSRRRSSVLEDHKPITEPSGYETALASVTPVATSGREVQLHQLPPLLPQNSALPANYPYYLHTQVDVTQTESTQTHAEQRHLELRRLELLPNPSSLPQLAVSPVLPSAELAAAFSGVNNMATGTPVYVLFLSAPPPAPPAGPPPQVYMVTPTGLVPVPAGAAPAAAAAPAGLTLALAPTPAPAPPPAPTLVLQLAPPAPPPPPQTALVLHVAPPAPPPPPQPVVVLQLGPPPPPPPPPPSFAVAFAAPAPPPPPEPMQVRFA</sequence>
<reference evidence="2" key="1">
    <citation type="submission" date="2023-06" db="EMBL/GenBank/DDBJ databases">
        <title>Genome-scale phylogeny and comparative genomics of the fungal order Sordariales.</title>
        <authorList>
            <consortium name="Lawrence Berkeley National Laboratory"/>
            <person name="Hensen N."/>
            <person name="Bonometti L."/>
            <person name="Westerberg I."/>
            <person name="Brannstrom I.O."/>
            <person name="Guillou S."/>
            <person name="Cros-Aarteil S."/>
            <person name="Calhoun S."/>
            <person name="Haridas S."/>
            <person name="Kuo A."/>
            <person name="Mondo S."/>
            <person name="Pangilinan J."/>
            <person name="Riley R."/>
            <person name="Labutti K."/>
            <person name="Andreopoulos B."/>
            <person name="Lipzen A."/>
            <person name="Chen C."/>
            <person name="Yanf M."/>
            <person name="Daum C."/>
            <person name="Ng V."/>
            <person name="Clum A."/>
            <person name="Steindorff A."/>
            <person name="Ohm R."/>
            <person name="Martin F."/>
            <person name="Silar P."/>
            <person name="Natvig D."/>
            <person name="Lalanne C."/>
            <person name="Gautier V."/>
            <person name="Ament-Velasquez S.L."/>
            <person name="Kruys A."/>
            <person name="Hutchinson M.I."/>
            <person name="Powell A.J."/>
            <person name="Barry K."/>
            <person name="Miller A.N."/>
            <person name="Grigoriev I.V."/>
            <person name="Debuchy R."/>
            <person name="Gladieux P."/>
            <person name="Thoren M.H."/>
            <person name="Johannesson H."/>
        </authorList>
    </citation>
    <scope>NUCLEOTIDE SEQUENCE</scope>
    <source>
        <strain evidence="2">SMH2532-1</strain>
    </source>
</reference>
<organism evidence="2 3">
    <name type="scientific">Cercophora newfieldiana</name>
    <dbReference type="NCBI Taxonomy" id="92897"/>
    <lineage>
        <taxon>Eukaryota</taxon>
        <taxon>Fungi</taxon>
        <taxon>Dikarya</taxon>
        <taxon>Ascomycota</taxon>
        <taxon>Pezizomycotina</taxon>
        <taxon>Sordariomycetes</taxon>
        <taxon>Sordariomycetidae</taxon>
        <taxon>Sordariales</taxon>
        <taxon>Lasiosphaeriaceae</taxon>
        <taxon>Cercophora</taxon>
    </lineage>
</organism>
<feature type="compositionally biased region" description="Basic residues" evidence="1">
    <location>
        <begin position="13"/>
        <end position="23"/>
    </location>
</feature>
<gene>
    <name evidence="2" type="ORF">B0T16DRAFT_494460</name>
</gene>
<feature type="compositionally biased region" description="Pro residues" evidence="1">
    <location>
        <begin position="246"/>
        <end position="257"/>
    </location>
</feature>
<dbReference type="AlphaFoldDB" id="A0AA39Y0D4"/>
<accession>A0AA39Y0D4</accession>
<feature type="compositionally biased region" description="Pro residues" evidence="1">
    <location>
        <begin position="230"/>
        <end position="239"/>
    </location>
</feature>
<feature type="region of interest" description="Disordered" evidence="1">
    <location>
        <begin position="198"/>
        <end position="279"/>
    </location>
</feature>
<comment type="caution">
    <text evidence="2">The sequence shown here is derived from an EMBL/GenBank/DDBJ whole genome shotgun (WGS) entry which is preliminary data.</text>
</comment>
<evidence type="ECO:0000313" key="3">
    <source>
        <dbReference type="Proteomes" id="UP001174936"/>
    </source>
</evidence>
<evidence type="ECO:0000256" key="1">
    <source>
        <dbReference type="SAM" id="MobiDB-lite"/>
    </source>
</evidence>
<keyword evidence="3" id="KW-1185">Reference proteome</keyword>
<protein>
    <submittedName>
        <fullName evidence="2">Uncharacterized protein</fullName>
    </submittedName>
</protein>
<feature type="region of interest" description="Disordered" evidence="1">
    <location>
        <begin position="1"/>
        <end position="38"/>
    </location>
</feature>
<evidence type="ECO:0000313" key="2">
    <source>
        <dbReference type="EMBL" id="KAK0643419.1"/>
    </source>
</evidence>
<proteinExistence type="predicted"/>
<dbReference type="Proteomes" id="UP001174936">
    <property type="component" value="Unassembled WGS sequence"/>
</dbReference>
<name>A0AA39Y0D4_9PEZI</name>